<dbReference type="RefSeq" id="XP_018286074.1">
    <property type="nucleotide sequence ID" value="XM_018437050.1"/>
</dbReference>
<dbReference type="InParanoid" id="A0A162NCD8"/>
<dbReference type="VEuPathDB" id="FungiDB:PHYBLDRAFT_173528"/>
<sequence length="185" mass="21334">MTMLLQVLSSSIPFKQNKSQTSSQYFFRKLHLSSYINQSNVSEHIASNISVEFDIALLGFENRLCNRDLVAVLSSKNILNQLRYCGTIPDRLDHVHQIKSTMRPRENVPDGHRVGQRLLGSKRERGRQKWGIEKVPLLLSYKNQDILLCIGTRNALNIIIRSLKILAYQSSNRKCTFYKKKLILC</sequence>
<organism evidence="1 2">
    <name type="scientific">Phycomyces blakesleeanus (strain ATCC 8743b / DSM 1359 / FGSC 10004 / NBRC 33097 / NRRL 1555)</name>
    <dbReference type="NCBI Taxonomy" id="763407"/>
    <lineage>
        <taxon>Eukaryota</taxon>
        <taxon>Fungi</taxon>
        <taxon>Fungi incertae sedis</taxon>
        <taxon>Mucoromycota</taxon>
        <taxon>Mucoromycotina</taxon>
        <taxon>Mucoromycetes</taxon>
        <taxon>Mucorales</taxon>
        <taxon>Phycomycetaceae</taxon>
        <taxon>Phycomyces</taxon>
    </lineage>
</organism>
<accession>A0A162NCD8</accession>
<reference evidence="2" key="1">
    <citation type="submission" date="2015-06" db="EMBL/GenBank/DDBJ databases">
        <title>Expansion of signal transduction pathways in fungi by whole-genome duplication.</title>
        <authorList>
            <consortium name="DOE Joint Genome Institute"/>
            <person name="Corrochano L.M."/>
            <person name="Kuo A."/>
            <person name="Marcet-Houben M."/>
            <person name="Polaino S."/>
            <person name="Salamov A."/>
            <person name="Villalobos J.M."/>
            <person name="Alvarez M.I."/>
            <person name="Avalos J."/>
            <person name="Benito E.P."/>
            <person name="Benoit I."/>
            <person name="Burger G."/>
            <person name="Camino L.P."/>
            <person name="Canovas D."/>
            <person name="Cerda-Olmedo E."/>
            <person name="Cheng J.-F."/>
            <person name="Dominguez A."/>
            <person name="Elias M."/>
            <person name="Eslava A.P."/>
            <person name="Glaser F."/>
            <person name="Grimwood J."/>
            <person name="Gutierrez G."/>
            <person name="Heitman J."/>
            <person name="Henrissat B."/>
            <person name="Iturriaga E.A."/>
            <person name="Lang B.F."/>
            <person name="Lavin J.L."/>
            <person name="Lee S."/>
            <person name="Li W."/>
            <person name="Lindquist E."/>
            <person name="Lopez-Garcia S."/>
            <person name="Luque E.M."/>
            <person name="Marcos A.T."/>
            <person name="Martin J."/>
            <person name="McCluskey K."/>
            <person name="Medina H.R."/>
            <person name="Miralles-Duran A."/>
            <person name="Miyazaki A."/>
            <person name="Munoz-Torres E."/>
            <person name="Oguiza J.A."/>
            <person name="Ohm R."/>
            <person name="Olmedo M."/>
            <person name="Orejas M."/>
            <person name="Ortiz-Castellanos L."/>
            <person name="Pisabarro A.G."/>
            <person name="Rodriguez-Romero J."/>
            <person name="Ruiz-Herrera J."/>
            <person name="Ruiz-Vazquez R."/>
            <person name="Sanz C."/>
            <person name="Schackwitz W."/>
            <person name="Schmutz J."/>
            <person name="Shahriari M."/>
            <person name="Shelest E."/>
            <person name="Silva-Franco F."/>
            <person name="Soanes D."/>
            <person name="Syed K."/>
            <person name="Tagua V.G."/>
            <person name="Talbot N.J."/>
            <person name="Thon M."/>
            <person name="De vries R.P."/>
            <person name="Wiebenga A."/>
            <person name="Yadav J.S."/>
            <person name="Braun E.L."/>
            <person name="Baker S."/>
            <person name="Garre V."/>
            <person name="Horwitz B."/>
            <person name="Torres-Martinez S."/>
            <person name="Idnurm A."/>
            <person name="Herrera-Estrella A."/>
            <person name="Gabaldon T."/>
            <person name="Grigoriev I.V."/>
        </authorList>
    </citation>
    <scope>NUCLEOTIDE SEQUENCE [LARGE SCALE GENOMIC DNA]</scope>
    <source>
        <strain evidence="2">NRRL 1555(-)</strain>
    </source>
</reference>
<dbReference type="EMBL" id="KV440996">
    <property type="protein sequence ID" value="OAD68034.1"/>
    <property type="molecule type" value="Genomic_DNA"/>
</dbReference>
<keyword evidence="2" id="KW-1185">Reference proteome</keyword>
<dbReference type="Proteomes" id="UP000077315">
    <property type="component" value="Unassembled WGS sequence"/>
</dbReference>
<name>A0A162NCD8_PHYB8</name>
<evidence type="ECO:0000313" key="2">
    <source>
        <dbReference type="Proteomes" id="UP000077315"/>
    </source>
</evidence>
<dbReference type="GeneID" id="28997956"/>
<evidence type="ECO:0000313" key="1">
    <source>
        <dbReference type="EMBL" id="OAD68034.1"/>
    </source>
</evidence>
<protein>
    <submittedName>
        <fullName evidence="1">Uncharacterized protein</fullName>
    </submittedName>
</protein>
<proteinExistence type="predicted"/>
<gene>
    <name evidence="1" type="ORF">PHYBLDRAFT_173528</name>
</gene>
<dbReference type="AlphaFoldDB" id="A0A162NCD8"/>